<evidence type="ECO:0000256" key="1">
    <source>
        <dbReference type="ARBA" id="ARBA00012552"/>
    </source>
</evidence>
<dbReference type="GO" id="GO:0005829">
    <property type="term" value="C:cytosol"/>
    <property type="evidence" value="ECO:0007669"/>
    <property type="project" value="TreeGrafter"/>
</dbReference>
<dbReference type="EC" id="3.6.4.13" evidence="1"/>
<evidence type="ECO:0000256" key="2">
    <source>
        <dbReference type="ARBA" id="ARBA00022490"/>
    </source>
</evidence>
<feature type="short sequence motif" description="Q motif" evidence="10">
    <location>
        <begin position="2"/>
        <end position="30"/>
    </location>
</feature>
<dbReference type="EMBL" id="CAACVI010000013">
    <property type="protein sequence ID" value="VEN73968.1"/>
    <property type="molecule type" value="Genomic_DNA"/>
</dbReference>
<evidence type="ECO:0000259" key="13">
    <source>
        <dbReference type="PROSITE" id="PS51192"/>
    </source>
</evidence>
<evidence type="ECO:0000313" key="16">
    <source>
        <dbReference type="EMBL" id="VEN73968.1"/>
    </source>
</evidence>
<dbReference type="Pfam" id="PF00271">
    <property type="entry name" value="Helicase_C"/>
    <property type="match status" value="1"/>
</dbReference>
<dbReference type="PROSITE" id="PS51194">
    <property type="entry name" value="HELICASE_CTER"/>
    <property type="match status" value="1"/>
</dbReference>
<feature type="region of interest" description="Disordered" evidence="12">
    <location>
        <begin position="387"/>
        <end position="458"/>
    </location>
</feature>
<evidence type="ECO:0000256" key="7">
    <source>
        <dbReference type="ARBA" id="ARBA00038437"/>
    </source>
</evidence>
<dbReference type="PANTHER" id="PTHR47959:SF13">
    <property type="entry name" value="ATP-DEPENDENT RNA HELICASE RHLE"/>
    <property type="match status" value="1"/>
</dbReference>
<dbReference type="InterPro" id="IPR050079">
    <property type="entry name" value="DEAD_box_RNA_helicase"/>
</dbReference>
<evidence type="ECO:0000256" key="3">
    <source>
        <dbReference type="ARBA" id="ARBA00022741"/>
    </source>
</evidence>
<dbReference type="InterPro" id="IPR011545">
    <property type="entry name" value="DEAD/DEAH_box_helicase_dom"/>
</dbReference>
<dbReference type="InterPro" id="IPR014014">
    <property type="entry name" value="RNA_helicase_DEAD_Q_motif"/>
</dbReference>
<dbReference type="SMART" id="SM00487">
    <property type="entry name" value="DEXDc"/>
    <property type="match status" value="1"/>
</dbReference>
<dbReference type="CDD" id="cd00268">
    <property type="entry name" value="DEADc"/>
    <property type="match status" value="1"/>
</dbReference>
<feature type="domain" description="Helicase ATP-binding" evidence="13">
    <location>
        <begin position="33"/>
        <end position="208"/>
    </location>
</feature>
<evidence type="ECO:0000256" key="8">
    <source>
        <dbReference type="ARBA" id="ARBA00047984"/>
    </source>
</evidence>
<dbReference type="AlphaFoldDB" id="A0A484HFJ4"/>
<keyword evidence="5 11" id="KW-0347">Helicase</keyword>
<dbReference type="GO" id="GO:0003676">
    <property type="term" value="F:nucleic acid binding"/>
    <property type="evidence" value="ECO:0007669"/>
    <property type="project" value="InterPro"/>
</dbReference>
<keyword evidence="3 11" id="KW-0547">Nucleotide-binding</keyword>
<dbReference type="SUPFAM" id="SSF52540">
    <property type="entry name" value="P-loop containing nucleoside triphosphate hydrolases"/>
    <property type="match status" value="1"/>
</dbReference>
<feature type="compositionally biased region" description="Basic residues" evidence="12">
    <location>
        <begin position="394"/>
        <end position="412"/>
    </location>
</feature>
<dbReference type="Gene3D" id="3.40.50.300">
    <property type="entry name" value="P-loop containing nucleotide triphosphate hydrolases"/>
    <property type="match status" value="2"/>
</dbReference>
<evidence type="ECO:0000256" key="5">
    <source>
        <dbReference type="ARBA" id="ARBA00022806"/>
    </source>
</evidence>
<comment type="catalytic activity">
    <reaction evidence="8">
        <text>ATP + H2O = ADP + phosphate + H(+)</text>
        <dbReference type="Rhea" id="RHEA:13065"/>
        <dbReference type="ChEBI" id="CHEBI:15377"/>
        <dbReference type="ChEBI" id="CHEBI:15378"/>
        <dbReference type="ChEBI" id="CHEBI:30616"/>
        <dbReference type="ChEBI" id="CHEBI:43474"/>
        <dbReference type="ChEBI" id="CHEBI:456216"/>
        <dbReference type="EC" id="3.6.4.13"/>
    </reaction>
</comment>
<dbReference type="CDD" id="cd18787">
    <property type="entry name" value="SF2_C_DEAD"/>
    <property type="match status" value="1"/>
</dbReference>
<dbReference type="GO" id="GO:0005524">
    <property type="term" value="F:ATP binding"/>
    <property type="evidence" value="ECO:0007669"/>
    <property type="project" value="UniProtKB-KW"/>
</dbReference>
<dbReference type="PROSITE" id="PS51195">
    <property type="entry name" value="Q_MOTIF"/>
    <property type="match status" value="1"/>
</dbReference>
<evidence type="ECO:0000256" key="12">
    <source>
        <dbReference type="SAM" id="MobiDB-lite"/>
    </source>
</evidence>
<evidence type="ECO:0000256" key="11">
    <source>
        <dbReference type="RuleBase" id="RU000492"/>
    </source>
</evidence>
<dbReference type="FunFam" id="3.40.50.300:FF:000108">
    <property type="entry name" value="ATP-dependent RNA helicase RhlE"/>
    <property type="match status" value="1"/>
</dbReference>
<evidence type="ECO:0000256" key="4">
    <source>
        <dbReference type="ARBA" id="ARBA00022801"/>
    </source>
</evidence>
<accession>A0A484HFJ4</accession>
<keyword evidence="4 11" id="KW-0378">Hydrolase</keyword>
<dbReference type="SMART" id="SM00490">
    <property type="entry name" value="HELICc"/>
    <property type="match status" value="1"/>
</dbReference>
<dbReference type="InterPro" id="IPR014001">
    <property type="entry name" value="Helicase_ATP-bd"/>
</dbReference>
<feature type="compositionally biased region" description="Basic residues" evidence="12">
    <location>
        <begin position="443"/>
        <end position="458"/>
    </location>
</feature>
<evidence type="ECO:0000259" key="15">
    <source>
        <dbReference type="PROSITE" id="PS51195"/>
    </source>
</evidence>
<keyword evidence="6 11" id="KW-0067">ATP-binding</keyword>
<dbReference type="InterPro" id="IPR027417">
    <property type="entry name" value="P-loop_NTPase"/>
</dbReference>
<dbReference type="InterPro" id="IPR044742">
    <property type="entry name" value="DEAD/DEAH_RhlB"/>
</dbReference>
<dbReference type="GO" id="GO:0042255">
    <property type="term" value="P:ribosome assembly"/>
    <property type="evidence" value="ECO:0007669"/>
    <property type="project" value="UniProtKB-ARBA"/>
</dbReference>
<dbReference type="InterPro" id="IPR000629">
    <property type="entry name" value="RNA-helicase_DEAD-box_CS"/>
</dbReference>
<dbReference type="GO" id="GO:0009266">
    <property type="term" value="P:response to temperature stimulus"/>
    <property type="evidence" value="ECO:0007669"/>
    <property type="project" value="UniProtKB-ARBA"/>
</dbReference>
<dbReference type="Pfam" id="PF00270">
    <property type="entry name" value="DEAD"/>
    <property type="match status" value="1"/>
</dbReference>
<evidence type="ECO:0000256" key="9">
    <source>
        <dbReference type="ARBA" id="ARBA00074363"/>
    </source>
</evidence>
<sequence length="458" mass="49943">MSNFSDLDLEKKILQAVSAEGYKTPTPIQAKSIPHLLEGRDLLGCAQTGTGKTAAFALPILQRLSRSRPAGKKRPIRSLILTPTRELAAQINESFRSYGRHLPLKTAVIFGGVGKRPQETALRKGVDILVATPGRLLDLAQNGHVYLKGLEVFVLDEADRMLDMGFIHDVRRVIRELPATRQTLFFSATMPKEVATLARTLLTDPVKVEVAPQATPADRIRQSVLFVDKLKKDALLESILSDKRIARALVFTRTKHRASRVAKKLARLKIPADAIHGDKAQGARTRALGAFRSGAARVLVATDIAARGIDVDGITHVINYELPNEPESYVHRIGRTARAGHDGAAISFCSGDERDYLNDIEKTIRLSIKVVRSHSLHSAEAEQGLVNGEDGAAARKRKAANRFAPRRGKQAGKSRPGAKSPRPSEGWRSGKGGKKSGASGPGKPRRRTRRGHGTFRNG</sequence>
<dbReference type="InterPro" id="IPR001650">
    <property type="entry name" value="Helicase_C-like"/>
</dbReference>
<dbReference type="PANTHER" id="PTHR47959">
    <property type="entry name" value="ATP-DEPENDENT RNA HELICASE RHLE-RELATED"/>
    <property type="match status" value="1"/>
</dbReference>
<dbReference type="PROSITE" id="PS00039">
    <property type="entry name" value="DEAD_ATP_HELICASE"/>
    <property type="match status" value="1"/>
</dbReference>
<name>A0A484HFJ4_9BACT</name>
<reference evidence="16" key="1">
    <citation type="submission" date="2019-01" db="EMBL/GenBank/DDBJ databases">
        <authorList>
            <consortium name="Genoscope - CEA"/>
            <person name="William W."/>
        </authorList>
    </citation>
    <scope>NUCLEOTIDE SEQUENCE</scope>
    <source>
        <strain evidence="16">CR-1</strain>
    </source>
</reference>
<dbReference type="GO" id="GO:0003724">
    <property type="term" value="F:RNA helicase activity"/>
    <property type="evidence" value="ECO:0007669"/>
    <property type="project" value="UniProtKB-EC"/>
</dbReference>
<evidence type="ECO:0000259" key="14">
    <source>
        <dbReference type="PROSITE" id="PS51194"/>
    </source>
</evidence>
<protein>
    <recommendedName>
        <fullName evidence="9">DEAD-box ATP-dependent RNA helicase RhpA</fullName>
        <ecNumber evidence="1">3.6.4.13</ecNumber>
    </recommendedName>
</protein>
<keyword evidence="2" id="KW-0963">Cytoplasm</keyword>
<organism evidence="16">
    <name type="scientific">uncultured Desulfobacteraceae bacterium</name>
    <dbReference type="NCBI Taxonomy" id="218296"/>
    <lineage>
        <taxon>Bacteria</taxon>
        <taxon>Pseudomonadati</taxon>
        <taxon>Thermodesulfobacteriota</taxon>
        <taxon>Desulfobacteria</taxon>
        <taxon>Desulfobacterales</taxon>
        <taxon>Desulfobacteraceae</taxon>
        <taxon>environmental samples</taxon>
    </lineage>
</organism>
<proteinExistence type="inferred from homology"/>
<dbReference type="GO" id="GO:0016887">
    <property type="term" value="F:ATP hydrolysis activity"/>
    <property type="evidence" value="ECO:0007669"/>
    <property type="project" value="RHEA"/>
</dbReference>
<feature type="domain" description="Helicase C-terminal" evidence="14">
    <location>
        <begin position="231"/>
        <end position="379"/>
    </location>
</feature>
<dbReference type="PROSITE" id="PS51192">
    <property type="entry name" value="HELICASE_ATP_BIND_1"/>
    <property type="match status" value="1"/>
</dbReference>
<evidence type="ECO:0000256" key="10">
    <source>
        <dbReference type="PROSITE-ProRule" id="PRU00552"/>
    </source>
</evidence>
<feature type="domain" description="DEAD-box RNA helicase Q" evidence="15">
    <location>
        <begin position="2"/>
        <end position="30"/>
    </location>
</feature>
<comment type="similarity">
    <text evidence="7 11">Belongs to the DEAD box helicase family.</text>
</comment>
<evidence type="ECO:0000256" key="6">
    <source>
        <dbReference type="ARBA" id="ARBA00022840"/>
    </source>
</evidence>
<gene>
    <name evidence="16" type="primary">rhlE</name>
    <name evidence="16" type="ORF">EPICR_200018</name>
</gene>